<comment type="caution">
    <text evidence="3">The sequence shown here is derived from an EMBL/GenBank/DDBJ whole genome shotgun (WGS) entry which is preliminary data.</text>
</comment>
<keyword evidence="2" id="KW-0732">Signal</keyword>
<dbReference type="EMBL" id="JAVHUL010000048">
    <property type="protein sequence ID" value="MDQ7918501.1"/>
    <property type="molecule type" value="Genomic_DNA"/>
</dbReference>
<feature type="signal peptide" evidence="2">
    <location>
        <begin position="1"/>
        <end position="20"/>
    </location>
</feature>
<proteinExistence type="predicted"/>
<keyword evidence="1" id="KW-0812">Transmembrane</keyword>
<dbReference type="RefSeq" id="WP_308865496.1">
    <property type="nucleotide sequence ID" value="NZ_JAVHUL010000048.1"/>
</dbReference>
<keyword evidence="1" id="KW-1133">Transmembrane helix</keyword>
<keyword evidence="1" id="KW-0472">Membrane</keyword>
<sequence length="85" mass="9595">MKQKHFLVLLILLFTTPTWAQWYCEPTAATNGDPLESNAVVDAVIIWVAVAIVIFTLFLSIKFLVKPEEKNPNHIKNITKDEGLS</sequence>
<evidence type="ECO:0008006" key="5">
    <source>
        <dbReference type="Google" id="ProtNLM"/>
    </source>
</evidence>
<reference evidence="3 4" key="1">
    <citation type="submission" date="2023-08" db="EMBL/GenBank/DDBJ databases">
        <title>Mesonia sp. MT50, isolated from deep-sea sediment of the Mariana Trench.</title>
        <authorList>
            <person name="Fu H."/>
        </authorList>
    </citation>
    <scope>NUCLEOTIDE SEQUENCE [LARGE SCALE GENOMIC DNA]</scope>
    <source>
        <strain evidence="3 4">MT50</strain>
    </source>
</reference>
<dbReference type="Proteomes" id="UP001230915">
    <property type="component" value="Unassembled WGS sequence"/>
</dbReference>
<evidence type="ECO:0000313" key="3">
    <source>
        <dbReference type="EMBL" id="MDQ7918501.1"/>
    </source>
</evidence>
<accession>A0ABU1A590</accession>
<evidence type="ECO:0000256" key="1">
    <source>
        <dbReference type="SAM" id="Phobius"/>
    </source>
</evidence>
<evidence type="ECO:0000313" key="4">
    <source>
        <dbReference type="Proteomes" id="UP001230915"/>
    </source>
</evidence>
<feature type="chain" id="PRO_5045960156" description="CcmD family protein" evidence="2">
    <location>
        <begin position="21"/>
        <end position="85"/>
    </location>
</feature>
<gene>
    <name evidence="3" type="ORF">RBU60_13060</name>
</gene>
<feature type="transmembrane region" description="Helical" evidence="1">
    <location>
        <begin position="44"/>
        <end position="65"/>
    </location>
</feature>
<keyword evidence="4" id="KW-1185">Reference proteome</keyword>
<evidence type="ECO:0000256" key="2">
    <source>
        <dbReference type="SAM" id="SignalP"/>
    </source>
</evidence>
<organism evidence="3 4">
    <name type="scientific">Mesonia profundi</name>
    <dbReference type="NCBI Taxonomy" id="3070998"/>
    <lineage>
        <taxon>Bacteria</taxon>
        <taxon>Pseudomonadati</taxon>
        <taxon>Bacteroidota</taxon>
        <taxon>Flavobacteriia</taxon>
        <taxon>Flavobacteriales</taxon>
        <taxon>Flavobacteriaceae</taxon>
        <taxon>Mesonia</taxon>
    </lineage>
</organism>
<protein>
    <recommendedName>
        <fullName evidence="5">CcmD family protein</fullName>
    </recommendedName>
</protein>
<name>A0ABU1A590_9FLAO</name>